<evidence type="ECO:0000313" key="6">
    <source>
        <dbReference type="Proteomes" id="UP001595921"/>
    </source>
</evidence>
<dbReference type="Pfam" id="PF01638">
    <property type="entry name" value="HxlR"/>
    <property type="match status" value="1"/>
</dbReference>
<comment type="caution">
    <text evidence="5">The sequence shown here is derived from an EMBL/GenBank/DDBJ whole genome shotgun (WGS) entry which is preliminary data.</text>
</comment>
<dbReference type="AlphaFoldDB" id="A0ABD5P7S3"/>
<evidence type="ECO:0000256" key="2">
    <source>
        <dbReference type="ARBA" id="ARBA00023125"/>
    </source>
</evidence>
<dbReference type="Proteomes" id="UP001595921">
    <property type="component" value="Unassembled WGS sequence"/>
</dbReference>
<keyword evidence="1" id="KW-0805">Transcription regulation</keyword>
<dbReference type="InterPro" id="IPR036388">
    <property type="entry name" value="WH-like_DNA-bd_sf"/>
</dbReference>
<keyword evidence="2" id="KW-0238">DNA-binding</keyword>
<dbReference type="SUPFAM" id="SSF46785">
    <property type="entry name" value="Winged helix' DNA-binding domain"/>
    <property type="match status" value="1"/>
</dbReference>
<dbReference type="Gene3D" id="1.10.10.10">
    <property type="entry name" value="Winged helix-like DNA-binding domain superfamily/Winged helix DNA-binding domain"/>
    <property type="match status" value="1"/>
</dbReference>
<protein>
    <submittedName>
        <fullName evidence="5">Winged helix-turn-helix transcriptional regulator</fullName>
    </submittedName>
</protein>
<dbReference type="PANTHER" id="PTHR33204:SF37">
    <property type="entry name" value="HTH-TYPE TRANSCRIPTIONAL REGULATOR YODB"/>
    <property type="match status" value="1"/>
</dbReference>
<accession>A0ABD5P7S3</accession>
<dbReference type="GO" id="GO:0003677">
    <property type="term" value="F:DNA binding"/>
    <property type="evidence" value="ECO:0007669"/>
    <property type="project" value="UniProtKB-KW"/>
</dbReference>
<dbReference type="InterPro" id="IPR011991">
    <property type="entry name" value="ArsR-like_HTH"/>
</dbReference>
<evidence type="ECO:0000259" key="4">
    <source>
        <dbReference type="PROSITE" id="PS51118"/>
    </source>
</evidence>
<keyword evidence="6" id="KW-1185">Reference proteome</keyword>
<dbReference type="InterPro" id="IPR002577">
    <property type="entry name" value="HTH_HxlR"/>
</dbReference>
<dbReference type="CDD" id="cd00090">
    <property type="entry name" value="HTH_ARSR"/>
    <property type="match status" value="1"/>
</dbReference>
<gene>
    <name evidence="5" type="ORF">ACFO0N_02110</name>
</gene>
<sequence>MDHKCGREAPDGAPDDATDWHRVWDGLGDALGGKWAFHVLRALDEGDAGFNELRRRVGGITAKTLSARLRELRCRGFVTRSVEATAPPSTSYALTDPGREFVGALRGLERAAASVNCDCDCCADESACRVVTVDAGRPAAMWDC</sequence>
<reference evidence="5 6" key="1">
    <citation type="journal article" date="2019" name="Int. J. Syst. Evol. Microbiol.">
        <title>The Global Catalogue of Microorganisms (GCM) 10K type strain sequencing project: providing services to taxonomists for standard genome sequencing and annotation.</title>
        <authorList>
            <consortium name="The Broad Institute Genomics Platform"/>
            <consortium name="The Broad Institute Genome Sequencing Center for Infectious Disease"/>
            <person name="Wu L."/>
            <person name="Ma J."/>
        </authorList>
    </citation>
    <scope>NUCLEOTIDE SEQUENCE [LARGE SCALE GENOMIC DNA]</scope>
    <source>
        <strain evidence="5 6">CGMCC 1.12553</strain>
    </source>
</reference>
<evidence type="ECO:0000256" key="3">
    <source>
        <dbReference type="ARBA" id="ARBA00023163"/>
    </source>
</evidence>
<dbReference type="RefSeq" id="WP_267625174.1">
    <property type="nucleotide sequence ID" value="NZ_JAODIW010000010.1"/>
</dbReference>
<evidence type="ECO:0000256" key="1">
    <source>
        <dbReference type="ARBA" id="ARBA00023015"/>
    </source>
</evidence>
<dbReference type="PROSITE" id="PS51118">
    <property type="entry name" value="HTH_HXLR"/>
    <property type="match status" value="1"/>
</dbReference>
<dbReference type="PANTHER" id="PTHR33204">
    <property type="entry name" value="TRANSCRIPTIONAL REGULATOR, MARR FAMILY"/>
    <property type="match status" value="1"/>
</dbReference>
<proteinExistence type="predicted"/>
<name>A0ABD5P7S3_9EURY</name>
<dbReference type="EMBL" id="JBHSDS010000002">
    <property type="protein sequence ID" value="MFC4356738.1"/>
    <property type="molecule type" value="Genomic_DNA"/>
</dbReference>
<evidence type="ECO:0000313" key="5">
    <source>
        <dbReference type="EMBL" id="MFC4356738.1"/>
    </source>
</evidence>
<keyword evidence="3" id="KW-0804">Transcription</keyword>
<feature type="domain" description="HTH hxlR-type" evidence="4">
    <location>
        <begin position="13"/>
        <end position="120"/>
    </location>
</feature>
<dbReference type="InterPro" id="IPR036390">
    <property type="entry name" value="WH_DNA-bd_sf"/>
</dbReference>
<organism evidence="5 6">
    <name type="scientific">Halobium salinum</name>
    <dbReference type="NCBI Taxonomy" id="1364940"/>
    <lineage>
        <taxon>Archaea</taxon>
        <taxon>Methanobacteriati</taxon>
        <taxon>Methanobacteriota</taxon>
        <taxon>Stenosarchaea group</taxon>
        <taxon>Halobacteria</taxon>
        <taxon>Halobacteriales</taxon>
        <taxon>Haloferacaceae</taxon>
        <taxon>Halobium</taxon>
    </lineage>
</organism>